<feature type="domain" description="N-acetyltransferase" evidence="3">
    <location>
        <begin position="21"/>
        <end position="167"/>
    </location>
</feature>
<keyword evidence="1" id="KW-0808">Transferase</keyword>
<dbReference type="PROSITE" id="PS51186">
    <property type="entry name" value="GNAT"/>
    <property type="match status" value="1"/>
</dbReference>
<evidence type="ECO:0000256" key="2">
    <source>
        <dbReference type="ARBA" id="ARBA00023315"/>
    </source>
</evidence>
<dbReference type="InterPro" id="IPR000182">
    <property type="entry name" value="GNAT_dom"/>
</dbReference>
<dbReference type="EMBL" id="JACRSO010000001">
    <property type="protein sequence ID" value="MBC8528369.1"/>
    <property type="molecule type" value="Genomic_DNA"/>
</dbReference>
<dbReference type="Pfam" id="PF00583">
    <property type="entry name" value="Acetyltransf_1"/>
    <property type="match status" value="1"/>
</dbReference>
<evidence type="ECO:0000259" key="3">
    <source>
        <dbReference type="PROSITE" id="PS51186"/>
    </source>
</evidence>
<dbReference type="PANTHER" id="PTHR43877">
    <property type="entry name" value="AMINOALKYLPHOSPHONATE N-ACETYLTRANSFERASE-RELATED-RELATED"/>
    <property type="match status" value="1"/>
</dbReference>
<reference evidence="4" key="1">
    <citation type="submission" date="2020-08" db="EMBL/GenBank/DDBJ databases">
        <title>Genome public.</title>
        <authorList>
            <person name="Liu C."/>
            <person name="Sun Q."/>
        </authorList>
    </citation>
    <scope>NUCLEOTIDE SEQUENCE</scope>
    <source>
        <strain evidence="4">NSJ-44</strain>
    </source>
</reference>
<dbReference type="CDD" id="cd04301">
    <property type="entry name" value="NAT_SF"/>
    <property type="match status" value="1"/>
</dbReference>
<dbReference type="Proteomes" id="UP000654279">
    <property type="component" value="Unassembled WGS sequence"/>
</dbReference>
<accession>A0A926CYM7</accession>
<dbReference type="InterPro" id="IPR016181">
    <property type="entry name" value="Acyl_CoA_acyltransferase"/>
</dbReference>
<evidence type="ECO:0000313" key="4">
    <source>
        <dbReference type="EMBL" id="MBC8528369.1"/>
    </source>
</evidence>
<organism evidence="4 5">
    <name type="scientific">Luoshenia tenuis</name>
    <dbReference type="NCBI Taxonomy" id="2763654"/>
    <lineage>
        <taxon>Bacteria</taxon>
        <taxon>Bacillati</taxon>
        <taxon>Bacillota</taxon>
        <taxon>Clostridia</taxon>
        <taxon>Christensenellales</taxon>
        <taxon>Christensenellaceae</taxon>
        <taxon>Luoshenia</taxon>
    </lineage>
</organism>
<protein>
    <submittedName>
        <fullName evidence="4">GNAT family N-acetyltransferase</fullName>
    </submittedName>
</protein>
<proteinExistence type="predicted"/>
<keyword evidence="5" id="KW-1185">Reference proteome</keyword>
<sequence>MSDVNFERVCSPEQTALLGDLAKRIWNEHFVPIIGQAQVDYMVEKFQSPPAMRRQMAQEGYQYYFIREGEQVRGYTALRMDDDRLFISKLYVEKPYRGRGLSRKALNFAEGLCREKGFRKLWLTVNRHNERTIAIYERMGFYKAREQAADIGGGFVMDDYIMEKDLD</sequence>
<dbReference type="GO" id="GO:0016747">
    <property type="term" value="F:acyltransferase activity, transferring groups other than amino-acyl groups"/>
    <property type="evidence" value="ECO:0007669"/>
    <property type="project" value="InterPro"/>
</dbReference>
<evidence type="ECO:0000313" key="5">
    <source>
        <dbReference type="Proteomes" id="UP000654279"/>
    </source>
</evidence>
<name>A0A926CYM7_9FIRM</name>
<gene>
    <name evidence="4" type="ORF">H8699_02810</name>
</gene>
<dbReference type="AlphaFoldDB" id="A0A926CYM7"/>
<evidence type="ECO:0000256" key="1">
    <source>
        <dbReference type="ARBA" id="ARBA00022679"/>
    </source>
</evidence>
<dbReference type="Gene3D" id="3.40.630.30">
    <property type="match status" value="1"/>
</dbReference>
<dbReference type="RefSeq" id="WP_249284390.1">
    <property type="nucleotide sequence ID" value="NZ_JACRSO010000001.1"/>
</dbReference>
<dbReference type="InterPro" id="IPR050832">
    <property type="entry name" value="Bact_Acetyltransf"/>
</dbReference>
<keyword evidence="2" id="KW-0012">Acyltransferase</keyword>
<dbReference type="SUPFAM" id="SSF55729">
    <property type="entry name" value="Acyl-CoA N-acyltransferases (Nat)"/>
    <property type="match status" value="1"/>
</dbReference>
<comment type="caution">
    <text evidence="4">The sequence shown here is derived from an EMBL/GenBank/DDBJ whole genome shotgun (WGS) entry which is preliminary data.</text>
</comment>